<dbReference type="RefSeq" id="WP_247381595.1">
    <property type="nucleotide sequence ID" value="NZ_JALLGV010000011.1"/>
</dbReference>
<keyword evidence="3" id="KW-1185">Reference proteome</keyword>
<protein>
    <submittedName>
        <fullName evidence="2">Uncharacterized protein</fullName>
    </submittedName>
</protein>
<proteinExistence type="predicted"/>
<keyword evidence="1" id="KW-0472">Membrane</keyword>
<gene>
    <name evidence="2" type="ORF">ACFR9U_14685</name>
</gene>
<name>A0ABD6CEU5_9EURY</name>
<keyword evidence="1" id="KW-1133">Transmembrane helix</keyword>
<keyword evidence="1" id="KW-0812">Transmembrane</keyword>
<evidence type="ECO:0000313" key="2">
    <source>
        <dbReference type="EMBL" id="MFD1588226.1"/>
    </source>
</evidence>
<comment type="caution">
    <text evidence="2">The sequence shown here is derived from an EMBL/GenBank/DDBJ whole genome shotgun (WGS) entry which is preliminary data.</text>
</comment>
<dbReference type="Proteomes" id="UP001597119">
    <property type="component" value="Unassembled WGS sequence"/>
</dbReference>
<dbReference type="EMBL" id="JBHUDJ010000009">
    <property type="protein sequence ID" value="MFD1588226.1"/>
    <property type="molecule type" value="Genomic_DNA"/>
</dbReference>
<accession>A0ABD6CEU5</accession>
<evidence type="ECO:0000256" key="1">
    <source>
        <dbReference type="SAM" id="Phobius"/>
    </source>
</evidence>
<feature type="transmembrane region" description="Helical" evidence="1">
    <location>
        <begin position="27"/>
        <end position="48"/>
    </location>
</feature>
<feature type="transmembrane region" description="Helical" evidence="1">
    <location>
        <begin position="69"/>
        <end position="88"/>
    </location>
</feature>
<sequence length="113" mass="11803">MLGETVVLQSGADQAGTAVCETGFGELIVIGLGLITIFLVLLAVYRGTLAFNKYGSPRTEKKREGQEQLKGAGITLVGAFMPGVFAAILDQVGLVTLSCVDLSNVLVLAPVMF</sequence>
<reference evidence="2 3" key="1">
    <citation type="journal article" date="2019" name="Int. J. Syst. Evol. Microbiol.">
        <title>The Global Catalogue of Microorganisms (GCM) 10K type strain sequencing project: providing services to taxonomists for standard genome sequencing and annotation.</title>
        <authorList>
            <consortium name="The Broad Institute Genomics Platform"/>
            <consortium name="The Broad Institute Genome Sequencing Center for Infectious Disease"/>
            <person name="Wu L."/>
            <person name="Ma J."/>
        </authorList>
    </citation>
    <scope>NUCLEOTIDE SEQUENCE [LARGE SCALE GENOMIC DNA]</scope>
    <source>
        <strain evidence="2 3">CGMCC 1.12125</strain>
    </source>
</reference>
<dbReference type="AlphaFoldDB" id="A0ABD6CEU5"/>
<organism evidence="2 3">
    <name type="scientific">Halorientalis brevis</name>
    <dbReference type="NCBI Taxonomy" id="1126241"/>
    <lineage>
        <taxon>Archaea</taxon>
        <taxon>Methanobacteriati</taxon>
        <taxon>Methanobacteriota</taxon>
        <taxon>Stenosarchaea group</taxon>
        <taxon>Halobacteria</taxon>
        <taxon>Halobacteriales</taxon>
        <taxon>Haloarculaceae</taxon>
        <taxon>Halorientalis</taxon>
    </lineage>
</organism>
<evidence type="ECO:0000313" key="3">
    <source>
        <dbReference type="Proteomes" id="UP001597119"/>
    </source>
</evidence>